<proteinExistence type="predicted"/>
<dbReference type="RefSeq" id="WP_132822089.1">
    <property type="nucleotide sequence ID" value="NZ_SMKI01000666.1"/>
</dbReference>
<protein>
    <submittedName>
        <fullName evidence="1">Uncharacterized protein</fullName>
    </submittedName>
</protein>
<evidence type="ECO:0000313" key="1">
    <source>
        <dbReference type="EMBL" id="TDC62272.1"/>
    </source>
</evidence>
<sequence>MAKPHVIRVRFEGGPRHGRTVDLVITGQAPLPLMLAARQEGAEATSAGLYELVTTQGGGTRYSWIEDLPVRA</sequence>
<organism evidence="1 2">
    <name type="scientific">Streptomyces hainanensis</name>
    <dbReference type="NCBI Taxonomy" id="402648"/>
    <lineage>
        <taxon>Bacteria</taxon>
        <taxon>Bacillati</taxon>
        <taxon>Actinomycetota</taxon>
        <taxon>Actinomycetes</taxon>
        <taxon>Kitasatosporales</taxon>
        <taxon>Streptomycetaceae</taxon>
        <taxon>Streptomyces</taxon>
    </lineage>
</organism>
<evidence type="ECO:0000313" key="2">
    <source>
        <dbReference type="Proteomes" id="UP000295345"/>
    </source>
</evidence>
<gene>
    <name evidence="1" type="ORF">E1283_34360</name>
</gene>
<reference evidence="1 2" key="1">
    <citation type="submission" date="2019-03" db="EMBL/GenBank/DDBJ databases">
        <title>Draft genome sequences of novel Actinobacteria.</title>
        <authorList>
            <person name="Sahin N."/>
            <person name="Ay H."/>
            <person name="Saygin H."/>
        </authorList>
    </citation>
    <scope>NUCLEOTIDE SEQUENCE [LARGE SCALE GENOMIC DNA]</scope>
    <source>
        <strain evidence="1 2">DSM 41900</strain>
    </source>
</reference>
<dbReference type="Proteomes" id="UP000295345">
    <property type="component" value="Unassembled WGS sequence"/>
</dbReference>
<accession>A0A4R4SJQ6</accession>
<comment type="caution">
    <text evidence="1">The sequence shown here is derived from an EMBL/GenBank/DDBJ whole genome shotgun (WGS) entry which is preliminary data.</text>
</comment>
<dbReference type="EMBL" id="SMKI01000666">
    <property type="protein sequence ID" value="TDC62272.1"/>
    <property type="molecule type" value="Genomic_DNA"/>
</dbReference>
<dbReference type="OrthoDB" id="4242568at2"/>
<dbReference type="AlphaFoldDB" id="A0A4R4SJQ6"/>
<keyword evidence="2" id="KW-1185">Reference proteome</keyword>
<name>A0A4R4SJQ6_9ACTN</name>